<gene>
    <name evidence="2" type="ORF">FPE01S_05_01270</name>
</gene>
<dbReference type="SUPFAM" id="SSF47413">
    <property type="entry name" value="lambda repressor-like DNA-binding domains"/>
    <property type="match status" value="1"/>
</dbReference>
<feature type="domain" description="HTH cro/C1-type" evidence="1">
    <location>
        <begin position="84"/>
        <end position="138"/>
    </location>
</feature>
<dbReference type="Pfam" id="PF01381">
    <property type="entry name" value="HTH_3"/>
    <property type="match status" value="1"/>
</dbReference>
<keyword evidence="3" id="KW-1185">Reference proteome</keyword>
<dbReference type="RefSeq" id="WP_052956116.1">
    <property type="nucleotide sequence ID" value="NZ_BBWV01000005.1"/>
</dbReference>
<dbReference type="GO" id="GO:0003677">
    <property type="term" value="F:DNA binding"/>
    <property type="evidence" value="ECO:0007669"/>
    <property type="project" value="UniProtKB-KW"/>
</dbReference>
<keyword evidence="2" id="KW-0238">DNA-binding</keyword>
<dbReference type="EMBL" id="BBWV01000005">
    <property type="protein sequence ID" value="GAO45432.1"/>
    <property type="molecule type" value="Genomic_DNA"/>
</dbReference>
<dbReference type="InterPro" id="IPR001387">
    <property type="entry name" value="Cro/C1-type_HTH"/>
</dbReference>
<evidence type="ECO:0000313" key="3">
    <source>
        <dbReference type="Proteomes" id="UP000033121"/>
    </source>
</evidence>
<dbReference type="PROSITE" id="PS50943">
    <property type="entry name" value="HTH_CROC1"/>
    <property type="match status" value="1"/>
</dbReference>
<proteinExistence type="predicted"/>
<dbReference type="AlphaFoldDB" id="A0A0E9N679"/>
<name>A0A0E9N679_9BACT</name>
<reference evidence="2 3" key="1">
    <citation type="submission" date="2015-04" db="EMBL/GenBank/DDBJ databases">
        <title>Whole genome shotgun sequence of Flavihumibacter petaseus NBRC 106054.</title>
        <authorList>
            <person name="Miyazawa S."/>
            <person name="Hosoyama A."/>
            <person name="Hashimoto M."/>
            <person name="Noguchi M."/>
            <person name="Tsuchikane K."/>
            <person name="Ohji S."/>
            <person name="Yamazoe A."/>
            <person name="Ichikawa N."/>
            <person name="Kimura A."/>
            <person name="Fujita N."/>
        </authorList>
    </citation>
    <scope>NUCLEOTIDE SEQUENCE [LARGE SCALE GENOMIC DNA]</scope>
    <source>
        <strain evidence="2 3">NBRC 106054</strain>
    </source>
</reference>
<organism evidence="2 3">
    <name type="scientific">Flavihumibacter petaseus NBRC 106054</name>
    <dbReference type="NCBI Taxonomy" id="1220578"/>
    <lineage>
        <taxon>Bacteria</taxon>
        <taxon>Pseudomonadati</taxon>
        <taxon>Bacteroidota</taxon>
        <taxon>Chitinophagia</taxon>
        <taxon>Chitinophagales</taxon>
        <taxon>Chitinophagaceae</taxon>
        <taxon>Flavihumibacter</taxon>
    </lineage>
</organism>
<dbReference type="Gene3D" id="1.10.260.40">
    <property type="entry name" value="lambda repressor-like DNA-binding domains"/>
    <property type="match status" value="1"/>
</dbReference>
<sequence length="176" mass="20557">MKTKKERVRFSSAELAEALVYPVRLTPEEKKAADKQLKAARSKVQSETSPAEKLKTNLLYLRFKLEDYLESEVFDPGMRFSFFLKEYIQLQNKKRKEFATEIGIDETELSQLINNHRSPGDSIIIRLEIHSKKTIPAIAWFKLVEREKEHYIATDKAIRKQEAKKVFNKLSVNIVQ</sequence>
<dbReference type="InterPro" id="IPR010982">
    <property type="entry name" value="Lambda_DNA-bd_dom_sf"/>
</dbReference>
<dbReference type="Proteomes" id="UP000033121">
    <property type="component" value="Unassembled WGS sequence"/>
</dbReference>
<evidence type="ECO:0000313" key="2">
    <source>
        <dbReference type="EMBL" id="GAO45432.1"/>
    </source>
</evidence>
<protein>
    <submittedName>
        <fullName evidence="2">Putative DNA-binding protein</fullName>
    </submittedName>
</protein>
<dbReference type="OrthoDB" id="1493507at2"/>
<comment type="caution">
    <text evidence="2">The sequence shown here is derived from an EMBL/GenBank/DDBJ whole genome shotgun (WGS) entry which is preliminary data.</text>
</comment>
<accession>A0A0E9N679</accession>
<evidence type="ECO:0000259" key="1">
    <source>
        <dbReference type="PROSITE" id="PS50943"/>
    </source>
</evidence>
<dbReference type="CDD" id="cd00093">
    <property type="entry name" value="HTH_XRE"/>
    <property type="match status" value="1"/>
</dbReference>